<dbReference type="EMBL" id="JBBNAG010000006">
    <property type="protein sequence ID" value="KAK9126261.1"/>
    <property type="molecule type" value="Genomic_DNA"/>
</dbReference>
<dbReference type="GO" id="GO:0051539">
    <property type="term" value="F:4 iron, 4 sulfur cluster binding"/>
    <property type="evidence" value="ECO:0007669"/>
    <property type="project" value="UniProtKB-KW"/>
</dbReference>
<gene>
    <name evidence="4" type="ORF">Scep_015107</name>
</gene>
<evidence type="ECO:0000313" key="4">
    <source>
        <dbReference type="EMBL" id="KAK9126261.1"/>
    </source>
</evidence>
<evidence type="ECO:0000256" key="2">
    <source>
        <dbReference type="ARBA" id="ARBA00022485"/>
    </source>
</evidence>
<dbReference type="PANTHER" id="PTHR30454">
    <property type="entry name" value="4-HYDROXY-3-METHYLBUT-2-EN-1-YL DIPHOSPHATE SYNTHASE"/>
    <property type="match status" value="1"/>
</dbReference>
<name>A0AAP0J2F7_9MAGN</name>
<dbReference type="Proteomes" id="UP001419268">
    <property type="component" value="Unassembled WGS sequence"/>
</dbReference>
<organism evidence="4 5">
    <name type="scientific">Stephania cephalantha</name>
    <dbReference type="NCBI Taxonomy" id="152367"/>
    <lineage>
        <taxon>Eukaryota</taxon>
        <taxon>Viridiplantae</taxon>
        <taxon>Streptophyta</taxon>
        <taxon>Embryophyta</taxon>
        <taxon>Tracheophyta</taxon>
        <taxon>Spermatophyta</taxon>
        <taxon>Magnoliopsida</taxon>
        <taxon>Ranunculales</taxon>
        <taxon>Menispermaceae</taxon>
        <taxon>Menispermoideae</taxon>
        <taxon>Cissampelideae</taxon>
        <taxon>Stephania</taxon>
    </lineage>
</organism>
<dbReference type="InterPro" id="IPR040485">
    <property type="entry name" value="XPO1_repeat_3"/>
</dbReference>
<comment type="caution">
    <text evidence="4">The sequence shown here is derived from an EMBL/GenBank/DDBJ whole genome shotgun (WGS) entry which is preliminary data.</text>
</comment>
<dbReference type="GO" id="GO:0046429">
    <property type="term" value="F:4-hydroxy-3-methylbut-2-en-1-yl diphosphate synthase activity (ferredoxin)"/>
    <property type="evidence" value="ECO:0007669"/>
    <property type="project" value="InterPro"/>
</dbReference>
<dbReference type="Pfam" id="PF18787">
    <property type="entry name" value="CRM1_repeat_3"/>
    <property type="match status" value="1"/>
</dbReference>
<dbReference type="InterPro" id="IPR058578">
    <property type="entry name" value="IspG_TIM"/>
</dbReference>
<accession>A0AAP0J2F7</accession>
<evidence type="ECO:0000256" key="1">
    <source>
        <dbReference type="ARBA" id="ARBA00001966"/>
    </source>
</evidence>
<protein>
    <recommendedName>
        <fullName evidence="3">IspG TIM-barrel domain-containing protein</fullName>
    </recommendedName>
</protein>
<dbReference type="GO" id="GO:0019288">
    <property type="term" value="P:isopentenyl diphosphate biosynthetic process, methylerythritol 4-phosphate pathway"/>
    <property type="evidence" value="ECO:0007669"/>
    <property type="project" value="TreeGrafter"/>
</dbReference>
<dbReference type="Pfam" id="PF04551">
    <property type="entry name" value="GcpE"/>
    <property type="match status" value="1"/>
</dbReference>
<dbReference type="InterPro" id="IPR011005">
    <property type="entry name" value="Dihydropteroate_synth-like_sf"/>
</dbReference>
<dbReference type="PANTHER" id="PTHR30454:SF0">
    <property type="entry name" value="4-HYDROXY-3-METHYLBUT-2-EN-1-YL DIPHOSPHATE SYNTHASE (FERREDOXIN), CHLOROPLASTIC"/>
    <property type="match status" value="1"/>
</dbReference>
<proteinExistence type="predicted"/>
<comment type="cofactor">
    <cofactor evidence="1">
        <name>[4Fe-4S] cluster</name>
        <dbReference type="ChEBI" id="CHEBI:49883"/>
    </cofactor>
</comment>
<reference evidence="4 5" key="1">
    <citation type="submission" date="2024-01" db="EMBL/GenBank/DDBJ databases">
        <title>Genome assemblies of Stephania.</title>
        <authorList>
            <person name="Yang L."/>
        </authorList>
    </citation>
    <scope>NUCLEOTIDE SEQUENCE [LARGE SCALE GENOMIC DNA]</scope>
    <source>
        <strain evidence="4">JXDWG</strain>
        <tissue evidence="4">Leaf</tissue>
    </source>
</reference>
<keyword evidence="2" id="KW-0411">Iron-sulfur</keyword>
<dbReference type="InterPro" id="IPR004588">
    <property type="entry name" value="IspG_bac-typ"/>
</dbReference>
<keyword evidence="5" id="KW-1185">Reference proteome</keyword>
<feature type="domain" description="IspG TIM-barrel" evidence="3">
    <location>
        <begin position="83"/>
        <end position="147"/>
    </location>
</feature>
<evidence type="ECO:0000259" key="3">
    <source>
        <dbReference type="Pfam" id="PF04551"/>
    </source>
</evidence>
<keyword evidence="2" id="KW-0004">4Fe-4S</keyword>
<dbReference type="AlphaFoldDB" id="A0AAP0J2F7"/>
<keyword evidence="2" id="KW-0408">Iron</keyword>
<dbReference type="GO" id="GO:0016114">
    <property type="term" value="P:terpenoid biosynthetic process"/>
    <property type="evidence" value="ECO:0007669"/>
    <property type="project" value="InterPro"/>
</dbReference>
<sequence length="310" mass="35095">MMVLHSSLSFETLANAVDQEGKVRSLVFGGGSDDSVSLLVRLKRVSGKPRRRSCALVLWHGKRRERAGRLRVQDGVDRRLCGGVVVVRSSLKTTRSGRESSDLELQFYNIPLVADIHFAPAVALRVAECFDKIRVNPGNFRNSDRRAQFETIEYTDEEYQEELERIEKMLKKLSKQLNGEDWSWNNLNTLCWAIGVAGPSGFGSSSIAEQVTENRSCSLPSQLTAIVTGLVMYSRAMISMHFFGYLGELELARWVCLNWLLMWPSIWSKAMEATWHNFAKDNASLALNLSPIPFMWLNMNTILLKCDQEV</sequence>
<keyword evidence="2" id="KW-0479">Metal-binding</keyword>
<evidence type="ECO:0000313" key="5">
    <source>
        <dbReference type="Proteomes" id="UP001419268"/>
    </source>
</evidence>
<dbReference type="GO" id="GO:0009507">
    <property type="term" value="C:chloroplast"/>
    <property type="evidence" value="ECO:0007669"/>
    <property type="project" value="TreeGrafter"/>
</dbReference>
<dbReference type="Gene3D" id="3.20.20.20">
    <property type="entry name" value="Dihydropteroate synthase-like"/>
    <property type="match status" value="1"/>
</dbReference>